<evidence type="ECO:0000256" key="2">
    <source>
        <dbReference type="SAM" id="Phobius"/>
    </source>
</evidence>
<feature type="compositionally biased region" description="Polar residues" evidence="1">
    <location>
        <begin position="258"/>
        <end position="267"/>
    </location>
</feature>
<dbReference type="EMBL" id="JAPZBQ010000001">
    <property type="protein sequence ID" value="KAJ5351133.1"/>
    <property type="molecule type" value="Genomic_DNA"/>
</dbReference>
<feature type="region of interest" description="Disordered" evidence="1">
    <location>
        <begin position="237"/>
        <end position="323"/>
    </location>
</feature>
<keyword evidence="2" id="KW-0472">Membrane</keyword>
<proteinExistence type="predicted"/>
<sequence>MADDITRDLVVYLQSISYSGSTSATLLSKAIPIFIDSTDPNLWLPEDVCHAFEDAFDLTLDNETGLYLVNDTQNTQLQNSNAQVTFRLSDVQSGGDAVSITLPYEAFALTAKSPLVKNSSYYFPLKRAANSTQYTLGRTFLQEAYLSADYERGVFNVSACKWDDDADQNIVTIQSKDSKSSGCSGSECSTGSDGGGDSSPLSRGAVAGIAIAALCGVVILAAILFFFIRRQRQKDANKATPPESDVSVLSGPVHNAPPTESSNSEQTPPRPRFWSPDAVLGDASESNIGTSSGSGTTHEQSVELDGRNTQVKPVYYELPANGS</sequence>
<dbReference type="Gene3D" id="2.40.70.10">
    <property type="entry name" value="Acid Proteases"/>
    <property type="match status" value="1"/>
</dbReference>
<dbReference type="AlphaFoldDB" id="A0A9W9R5G0"/>
<feature type="compositionally biased region" description="Low complexity" evidence="1">
    <location>
        <begin position="180"/>
        <end position="191"/>
    </location>
</feature>
<evidence type="ECO:0000256" key="1">
    <source>
        <dbReference type="SAM" id="MobiDB-lite"/>
    </source>
</evidence>
<feature type="domain" description="Peptidase A1" evidence="3">
    <location>
        <begin position="1"/>
        <end position="158"/>
    </location>
</feature>
<evidence type="ECO:0000259" key="3">
    <source>
        <dbReference type="PROSITE" id="PS51767"/>
    </source>
</evidence>
<keyword evidence="2" id="KW-1133">Transmembrane helix</keyword>
<feature type="transmembrane region" description="Helical" evidence="2">
    <location>
        <begin position="205"/>
        <end position="228"/>
    </location>
</feature>
<comment type="caution">
    <text evidence="4">The sequence shown here is derived from an EMBL/GenBank/DDBJ whole genome shotgun (WGS) entry which is preliminary data.</text>
</comment>
<name>A0A9W9R5G0_PENBR</name>
<keyword evidence="2" id="KW-0812">Transmembrane</keyword>
<dbReference type="Proteomes" id="UP001147695">
    <property type="component" value="Unassembled WGS sequence"/>
</dbReference>
<dbReference type="InterPro" id="IPR021109">
    <property type="entry name" value="Peptidase_aspartic_dom_sf"/>
</dbReference>
<dbReference type="InterPro" id="IPR033121">
    <property type="entry name" value="PEPTIDASE_A1"/>
</dbReference>
<evidence type="ECO:0000313" key="4">
    <source>
        <dbReference type="EMBL" id="KAJ5351133.1"/>
    </source>
</evidence>
<gene>
    <name evidence="4" type="ORF">N7452_000107</name>
</gene>
<accession>A0A9W9R5G0</accession>
<reference evidence="4" key="2">
    <citation type="journal article" date="2023" name="IMA Fungus">
        <title>Comparative genomic study of the Penicillium genus elucidates a diverse pangenome and 15 lateral gene transfer events.</title>
        <authorList>
            <person name="Petersen C."/>
            <person name="Sorensen T."/>
            <person name="Nielsen M.R."/>
            <person name="Sondergaard T.E."/>
            <person name="Sorensen J.L."/>
            <person name="Fitzpatrick D.A."/>
            <person name="Frisvad J.C."/>
            <person name="Nielsen K.L."/>
        </authorList>
    </citation>
    <scope>NUCLEOTIDE SEQUENCE</scope>
    <source>
        <strain evidence="4">IBT 35673</strain>
    </source>
</reference>
<dbReference type="PROSITE" id="PS51767">
    <property type="entry name" value="PEPTIDASE_A1"/>
    <property type="match status" value="1"/>
</dbReference>
<feature type="region of interest" description="Disordered" evidence="1">
    <location>
        <begin position="176"/>
        <end position="199"/>
    </location>
</feature>
<reference evidence="4" key="1">
    <citation type="submission" date="2022-12" db="EMBL/GenBank/DDBJ databases">
        <authorList>
            <person name="Petersen C."/>
        </authorList>
    </citation>
    <scope>NUCLEOTIDE SEQUENCE</scope>
    <source>
        <strain evidence="4">IBT 35673</strain>
    </source>
</reference>
<evidence type="ECO:0000313" key="5">
    <source>
        <dbReference type="Proteomes" id="UP001147695"/>
    </source>
</evidence>
<organism evidence="4 5">
    <name type="scientific">Penicillium brevicompactum</name>
    <dbReference type="NCBI Taxonomy" id="5074"/>
    <lineage>
        <taxon>Eukaryota</taxon>
        <taxon>Fungi</taxon>
        <taxon>Dikarya</taxon>
        <taxon>Ascomycota</taxon>
        <taxon>Pezizomycotina</taxon>
        <taxon>Eurotiomycetes</taxon>
        <taxon>Eurotiomycetidae</taxon>
        <taxon>Eurotiales</taxon>
        <taxon>Aspergillaceae</taxon>
        <taxon>Penicillium</taxon>
    </lineage>
</organism>
<dbReference type="SUPFAM" id="SSF50630">
    <property type="entry name" value="Acid proteases"/>
    <property type="match status" value="1"/>
</dbReference>
<protein>
    <recommendedName>
        <fullName evidence="3">Peptidase A1 domain-containing protein</fullName>
    </recommendedName>
</protein>